<accession>A0ABW6VF46</accession>
<dbReference type="Pfam" id="PF26520">
    <property type="entry name" value="MftB_chaperone"/>
    <property type="match status" value="1"/>
</dbReference>
<sequence length="98" mass="10690">MTEILDQPWELSPSVALRPEPFGALAYHFGNRRLTFLKRRELVAVVRSLGGSPDARTALARAGVPAGQWGAYAVALRGLAQADMIRRRDTGDTGGEER</sequence>
<name>A0ABW6VF46_MICFU</name>
<organism evidence="1 2">
    <name type="scientific">Microtetraspora fusca</name>
    <dbReference type="NCBI Taxonomy" id="1997"/>
    <lineage>
        <taxon>Bacteria</taxon>
        <taxon>Bacillati</taxon>
        <taxon>Actinomycetota</taxon>
        <taxon>Actinomycetes</taxon>
        <taxon>Streptosporangiales</taxon>
        <taxon>Streptosporangiaceae</taxon>
        <taxon>Microtetraspora</taxon>
    </lineage>
</organism>
<evidence type="ECO:0000313" key="2">
    <source>
        <dbReference type="Proteomes" id="UP001602119"/>
    </source>
</evidence>
<dbReference type="EMBL" id="JBIAXI010000027">
    <property type="protein sequence ID" value="MFF4777979.1"/>
    <property type="molecule type" value="Genomic_DNA"/>
</dbReference>
<dbReference type="Proteomes" id="UP001602119">
    <property type="component" value="Unassembled WGS sequence"/>
</dbReference>
<dbReference type="NCBIfam" id="TIGR03967">
    <property type="entry name" value="mycofact_MftB"/>
    <property type="match status" value="1"/>
</dbReference>
<proteinExistence type="predicted"/>
<reference evidence="1 2" key="1">
    <citation type="submission" date="2024-10" db="EMBL/GenBank/DDBJ databases">
        <title>The Natural Products Discovery Center: Release of the First 8490 Sequenced Strains for Exploring Actinobacteria Biosynthetic Diversity.</title>
        <authorList>
            <person name="Kalkreuter E."/>
            <person name="Kautsar S.A."/>
            <person name="Yang D."/>
            <person name="Bader C.D."/>
            <person name="Teijaro C.N."/>
            <person name="Fluegel L."/>
            <person name="Davis C.M."/>
            <person name="Simpson J.R."/>
            <person name="Lauterbach L."/>
            <person name="Steele A.D."/>
            <person name="Gui C."/>
            <person name="Meng S."/>
            <person name="Li G."/>
            <person name="Viehrig K."/>
            <person name="Ye F."/>
            <person name="Su P."/>
            <person name="Kiefer A.F."/>
            <person name="Nichols A."/>
            <person name="Cepeda A.J."/>
            <person name="Yan W."/>
            <person name="Fan B."/>
            <person name="Jiang Y."/>
            <person name="Adhikari A."/>
            <person name="Zheng C.-J."/>
            <person name="Schuster L."/>
            <person name="Cowan T.M."/>
            <person name="Smanski M.J."/>
            <person name="Chevrette M.G."/>
            <person name="De Carvalho L.P.S."/>
            <person name="Shen B."/>
        </authorList>
    </citation>
    <scope>NUCLEOTIDE SEQUENCE [LARGE SCALE GENOMIC DNA]</scope>
    <source>
        <strain evidence="1 2">NPDC001281</strain>
    </source>
</reference>
<dbReference type="RefSeq" id="WP_387346484.1">
    <property type="nucleotide sequence ID" value="NZ_JBIAXI010000027.1"/>
</dbReference>
<comment type="caution">
    <text evidence="1">The sequence shown here is derived from an EMBL/GenBank/DDBJ whole genome shotgun (WGS) entry which is preliminary data.</text>
</comment>
<protein>
    <submittedName>
        <fullName evidence="1">Mycofactocin biosynthesis chaperone MftB</fullName>
    </submittedName>
</protein>
<dbReference type="InterPro" id="IPR023850">
    <property type="entry name" value="MftB"/>
</dbReference>
<gene>
    <name evidence="1" type="primary">mftB</name>
    <name evidence="1" type="ORF">ACFY05_34650</name>
</gene>
<evidence type="ECO:0000313" key="1">
    <source>
        <dbReference type="EMBL" id="MFF4777979.1"/>
    </source>
</evidence>
<keyword evidence="2" id="KW-1185">Reference proteome</keyword>